<dbReference type="AlphaFoldDB" id="A0A431WX80"/>
<dbReference type="PROSITE" id="PS50405">
    <property type="entry name" value="GST_CTER"/>
    <property type="match status" value="1"/>
</dbReference>
<dbReference type="Gene3D" id="1.20.1050.10">
    <property type="match status" value="1"/>
</dbReference>
<dbReference type="PANTHER" id="PTHR43968">
    <property type="match status" value="1"/>
</dbReference>
<dbReference type="EMBL" id="RXNU01000002">
    <property type="protein sequence ID" value="RTR40059.1"/>
    <property type="molecule type" value="Genomic_DNA"/>
</dbReference>
<gene>
    <name evidence="3" type="ORF">EKG38_04835</name>
</gene>
<dbReference type="PROSITE" id="PS50404">
    <property type="entry name" value="GST_NTER"/>
    <property type="match status" value="1"/>
</dbReference>
<keyword evidence="3" id="KW-0808">Transferase</keyword>
<accession>A0A431WX80</accession>
<dbReference type="Gene3D" id="3.40.30.10">
    <property type="entry name" value="Glutaredoxin"/>
    <property type="match status" value="1"/>
</dbReference>
<reference evidence="3 4" key="1">
    <citation type="submission" date="2018-12" db="EMBL/GenBank/DDBJ databases">
        <authorList>
            <person name="Yu L."/>
        </authorList>
    </citation>
    <scope>NUCLEOTIDE SEQUENCE [LARGE SCALE GENOMIC DNA]</scope>
    <source>
        <strain evidence="3 4">HAW-EB2</strain>
    </source>
</reference>
<sequence>MSPPILYSLRRCPYTMRARLAILLSKQTVILREIVLKNIPPQMLAVSKHARVPLLVFDDGTVIEESLDIMLWALAQNDPSDLLLSSQVDALPAMLALIDRNDNVFVPALERYKAAARYHDTAQEHYLDQCQPFISHLEQRLDEHHFLMGMTPSLVDYALLPFVRQFSRVNHRGYLQSPHKNVRRWMNSHYEQPIFSKAMTPCPLWLDNQDIVLFGGQ</sequence>
<proteinExistence type="predicted"/>
<organism evidence="3 4">
    <name type="scientific">Shewanella canadensis</name>
    <dbReference type="NCBI Taxonomy" id="271096"/>
    <lineage>
        <taxon>Bacteria</taxon>
        <taxon>Pseudomonadati</taxon>
        <taxon>Pseudomonadota</taxon>
        <taxon>Gammaproteobacteria</taxon>
        <taxon>Alteromonadales</taxon>
        <taxon>Shewanellaceae</taxon>
        <taxon>Shewanella</taxon>
    </lineage>
</organism>
<dbReference type="CDD" id="cd03196">
    <property type="entry name" value="GST_C_5"/>
    <property type="match status" value="1"/>
</dbReference>
<dbReference type="SUPFAM" id="SSF52833">
    <property type="entry name" value="Thioredoxin-like"/>
    <property type="match status" value="1"/>
</dbReference>
<dbReference type="InterPro" id="IPR036282">
    <property type="entry name" value="Glutathione-S-Trfase_C_sf"/>
</dbReference>
<dbReference type="PANTHER" id="PTHR43968:SF6">
    <property type="entry name" value="GLUTATHIONE S-TRANSFERASE OMEGA"/>
    <property type="match status" value="1"/>
</dbReference>
<dbReference type="GO" id="GO:0006749">
    <property type="term" value="P:glutathione metabolic process"/>
    <property type="evidence" value="ECO:0007669"/>
    <property type="project" value="TreeGrafter"/>
</dbReference>
<dbReference type="GO" id="GO:0005737">
    <property type="term" value="C:cytoplasm"/>
    <property type="evidence" value="ECO:0007669"/>
    <property type="project" value="TreeGrafter"/>
</dbReference>
<evidence type="ECO:0000259" key="1">
    <source>
        <dbReference type="PROSITE" id="PS50404"/>
    </source>
</evidence>
<keyword evidence="4" id="KW-1185">Reference proteome</keyword>
<dbReference type="GO" id="GO:0045174">
    <property type="term" value="F:glutathione dehydrogenase (ascorbate) activity"/>
    <property type="evidence" value="ECO:0007669"/>
    <property type="project" value="TreeGrafter"/>
</dbReference>
<dbReference type="InterPro" id="IPR036249">
    <property type="entry name" value="Thioredoxin-like_sf"/>
</dbReference>
<comment type="caution">
    <text evidence="3">The sequence shown here is derived from an EMBL/GenBank/DDBJ whole genome shotgun (WGS) entry which is preliminary data.</text>
</comment>
<dbReference type="OrthoDB" id="9813092at2"/>
<dbReference type="InterPro" id="IPR010987">
    <property type="entry name" value="Glutathione-S-Trfase_C-like"/>
</dbReference>
<feature type="domain" description="GST C-terminal" evidence="2">
    <location>
        <begin position="87"/>
        <end position="214"/>
    </location>
</feature>
<protein>
    <submittedName>
        <fullName evidence="3">Glutathione S-transferase</fullName>
    </submittedName>
</protein>
<dbReference type="InterPro" id="IPR004045">
    <property type="entry name" value="Glutathione_S-Trfase_N"/>
</dbReference>
<feature type="domain" description="GST N-terminal" evidence="1">
    <location>
        <begin position="2"/>
        <end position="81"/>
    </location>
</feature>
<evidence type="ECO:0000313" key="4">
    <source>
        <dbReference type="Proteomes" id="UP000267448"/>
    </source>
</evidence>
<dbReference type="SUPFAM" id="SSF47616">
    <property type="entry name" value="GST C-terminal domain-like"/>
    <property type="match status" value="1"/>
</dbReference>
<dbReference type="RefSeq" id="WP_126519100.1">
    <property type="nucleotide sequence ID" value="NZ_RXNU01000002.1"/>
</dbReference>
<evidence type="ECO:0000313" key="3">
    <source>
        <dbReference type="EMBL" id="RTR40059.1"/>
    </source>
</evidence>
<dbReference type="Proteomes" id="UP000267448">
    <property type="component" value="Unassembled WGS sequence"/>
</dbReference>
<dbReference type="InterPro" id="IPR050983">
    <property type="entry name" value="GST_Omega/HSP26"/>
</dbReference>
<dbReference type="Pfam" id="PF13417">
    <property type="entry name" value="GST_N_3"/>
    <property type="match status" value="1"/>
</dbReference>
<dbReference type="Pfam" id="PF13410">
    <property type="entry name" value="GST_C_2"/>
    <property type="match status" value="1"/>
</dbReference>
<evidence type="ECO:0000259" key="2">
    <source>
        <dbReference type="PROSITE" id="PS50405"/>
    </source>
</evidence>
<name>A0A431WX80_9GAMM</name>
<dbReference type="GO" id="GO:0004364">
    <property type="term" value="F:glutathione transferase activity"/>
    <property type="evidence" value="ECO:0007669"/>
    <property type="project" value="TreeGrafter"/>
</dbReference>